<dbReference type="RefSeq" id="WP_034653187.1">
    <property type="nucleotide sequence ID" value="NZ_BCVB01000002.1"/>
</dbReference>
<organism evidence="6 7">
    <name type="scientific">Priestia megaterium (strain ATCC 14581 / DSM 32 / CCUG 1817 / JCM 2506 / NBRC 15308 / NCIMB 9376 / NCTC 10342 / NRRL B-14308 / VKM B-512 / Ford 19)</name>
    <name type="common">Bacillus megaterium</name>
    <dbReference type="NCBI Taxonomy" id="1348623"/>
    <lineage>
        <taxon>Bacteria</taxon>
        <taxon>Bacillati</taxon>
        <taxon>Bacillota</taxon>
        <taxon>Bacilli</taxon>
        <taxon>Bacillales</taxon>
        <taxon>Bacillaceae</taxon>
        <taxon>Priestia</taxon>
    </lineage>
</organism>
<dbReference type="PANTHER" id="PTHR36175">
    <property type="entry name" value="CYANOPHYCINASE"/>
    <property type="match status" value="1"/>
</dbReference>
<evidence type="ECO:0000256" key="3">
    <source>
        <dbReference type="ARBA" id="ARBA00022801"/>
    </source>
</evidence>
<dbReference type="SUPFAM" id="SSF52317">
    <property type="entry name" value="Class I glutamine amidotransferase-like"/>
    <property type="match status" value="1"/>
</dbReference>
<dbReference type="InterPro" id="IPR005320">
    <property type="entry name" value="Peptidase_S51"/>
</dbReference>
<evidence type="ECO:0000256" key="2">
    <source>
        <dbReference type="ARBA" id="ARBA00022670"/>
    </source>
</evidence>
<proteinExistence type="inferred from homology"/>
<evidence type="ECO:0000256" key="4">
    <source>
        <dbReference type="ARBA" id="ARBA00022825"/>
    </source>
</evidence>
<keyword evidence="5" id="KW-0732">Signal</keyword>
<evidence type="ECO:0000256" key="5">
    <source>
        <dbReference type="SAM" id="SignalP"/>
    </source>
</evidence>
<feature type="chain" id="PRO_5039669687" evidence="5">
    <location>
        <begin position="33"/>
        <end position="358"/>
    </location>
</feature>
<dbReference type="PANTHER" id="PTHR36175:SF1">
    <property type="entry name" value="CYANOPHYCINASE"/>
    <property type="match status" value="1"/>
</dbReference>
<name>A0A0B6AK91_PRIM2</name>
<keyword evidence="4" id="KW-0720">Serine protease</keyword>
<evidence type="ECO:0000256" key="1">
    <source>
        <dbReference type="ARBA" id="ARBA00006534"/>
    </source>
</evidence>
<evidence type="ECO:0000313" key="6">
    <source>
        <dbReference type="EMBL" id="AJI21003.1"/>
    </source>
</evidence>
<protein>
    <submittedName>
        <fullName evidence="6">Peptidase S51 family protein</fullName>
    </submittedName>
</protein>
<dbReference type="GeneID" id="93641947"/>
<evidence type="ECO:0000313" key="7">
    <source>
        <dbReference type="Proteomes" id="UP000031829"/>
    </source>
</evidence>
<dbReference type="Pfam" id="PF03575">
    <property type="entry name" value="Peptidase_S51"/>
    <property type="match status" value="1"/>
</dbReference>
<accession>A0A0B6AK91</accession>
<dbReference type="HOGENOM" id="CLU_051822_0_0_9"/>
<dbReference type="Gene3D" id="3.40.50.880">
    <property type="match status" value="1"/>
</dbReference>
<comment type="similarity">
    <text evidence="1">Belongs to the peptidase S51 family.</text>
</comment>
<feature type="signal peptide" evidence="5">
    <location>
        <begin position="1"/>
        <end position="32"/>
    </location>
</feature>
<dbReference type="CDD" id="cd03145">
    <property type="entry name" value="GAT1_cyanophycinase"/>
    <property type="match status" value="1"/>
</dbReference>
<keyword evidence="2" id="KW-0645">Protease</keyword>
<dbReference type="GO" id="GO:0006508">
    <property type="term" value="P:proteolysis"/>
    <property type="evidence" value="ECO:0007669"/>
    <property type="project" value="UniProtKB-KW"/>
</dbReference>
<dbReference type="Proteomes" id="UP000031829">
    <property type="component" value="Chromosome"/>
</dbReference>
<dbReference type="InterPro" id="IPR029062">
    <property type="entry name" value="Class_I_gatase-like"/>
</dbReference>
<keyword evidence="3" id="KW-0378">Hydrolase</keyword>
<dbReference type="EMBL" id="CP009920">
    <property type="protein sequence ID" value="AJI21003.1"/>
    <property type="molecule type" value="Genomic_DNA"/>
</dbReference>
<dbReference type="KEGG" id="bmeg:BG04_3903"/>
<gene>
    <name evidence="6" type="ORF">BG04_3903</name>
</gene>
<dbReference type="AlphaFoldDB" id="A0A0B6AK91"/>
<reference evidence="6 7" key="1">
    <citation type="journal article" date="2015" name="Genome Announc.">
        <title>Complete genome sequences for 35 biothreat assay-relevant bacillus species.</title>
        <authorList>
            <person name="Johnson S.L."/>
            <person name="Daligault H.E."/>
            <person name="Davenport K.W."/>
            <person name="Jaissle J."/>
            <person name="Frey K.G."/>
            <person name="Ladner J.T."/>
            <person name="Broomall S.M."/>
            <person name="Bishop-Lilly K.A."/>
            <person name="Bruce D.C."/>
            <person name="Gibbons H.S."/>
            <person name="Coyne S.R."/>
            <person name="Lo C.C."/>
            <person name="Meincke L."/>
            <person name="Munk A.C."/>
            <person name="Koroleva G.I."/>
            <person name="Rosenzweig C.N."/>
            <person name="Palacios G.F."/>
            <person name="Redden C.L."/>
            <person name="Minogue T.D."/>
            <person name="Chain P.S."/>
        </authorList>
    </citation>
    <scope>NUCLEOTIDE SEQUENCE [LARGE SCALE GENOMIC DNA]</scope>
    <source>
        <strain evidence="7">ATCC 14581 / DSM 32 / JCM 2506 / NBRC 15308 / NCIMB 9376 / NCTC 10342 / NRRL B-14308 / VKM B-512</strain>
    </source>
</reference>
<sequence>MKKAERKKSIKKQVITCAVLAASLLLPISTSAASAPYTLYQVGSTADKATSTSFGQVYMGGSIDVDEAFKWMIQKANGGDFLVIRATGTDAYNSYIYDLAKSIGKPLNSVSTIVVDDLIRAGSDSSLIDKINKAEGIFFAGGNQADYVDFLEGSPALTALNNRINQGIPFGGTSAGTMIQGDHVYDSISAGSTTLDSKTALNNPYSSLISFTDYLIQTPHNNNIQTDTHFEQRDRMGRFLTFLARNIQDGEETGTSAKGIAVNEQSALLVEKDGSAKVVTQPGSTNAAVYLAKTNKAPATCISGQPLTFNNVSIYKLFNGSTFNLSTWTGSGGLAYTLNVNGGVITSSTGKVYGGNQP</sequence>
<dbReference type="GO" id="GO:0008236">
    <property type="term" value="F:serine-type peptidase activity"/>
    <property type="evidence" value="ECO:0007669"/>
    <property type="project" value="UniProtKB-KW"/>
</dbReference>